<feature type="compositionally biased region" description="Low complexity" evidence="5">
    <location>
        <begin position="67"/>
        <end position="86"/>
    </location>
</feature>
<evidence type="ECO:0000259" key="8">
    <source>
        <dbReference type="Pfam" id="PF12537"/>
    </source>
</evidence>
<evidence type="ECO:0000256" key="5">
    <source>
        <dbReference type="SAM" id="MobiDB-lite"/>
    </source>
</evidence>
<feature type="region of interest" description="Disordered" evidence="5">
    <location>
        <begin position="100"/>
        <end position="160"/>
    </location>
</feature>
<feature type="region of interest" description="Disordered" evidence="5">
    <location>
        <begin position="430"/>
        <end position="449"/>
    </location>
</feature>
<dbReference type="PANTHER" id="PTHR15948">
    <property type="entry name" value="G-PROTEIN COUPLED RECEPTOR 89-RELATED"/>
    <property type="match status" value="1"/>
</dbReference>
<keyword evidence="9" id="KW-0675">Receptor</keyword>
<evidence type="ECO:0000256" key="6">
    <source>
        <dbReference type="SAM" id="Phobius"/>
    </source>
</evidence>
<sequence length="742" mass="79991">MDLEARRSGSSTTPPILIDTVFLLFLRLVYFFLSRRFLLSSLSPTLRDLSKPEILLPPPDASRPRSDSQLSLSGSGPSSSSNGIIPMSDLELDAELEDNYTEDGDGQSYPPSPIRSPAPLPLPPFVRRGTDDQINISRGEGSSRAANAGGAGNGNGTGNGDDVGIEMMGLGQKIKDATAAAKGKVQVLQLSHGRREGTKGIKKATRGLSRLSRALFSACFAESCNILSLVMFHSLGILHSRSRHVNFSVSLHVLLALVLLIVPMVQCLLLTYRSRESSSASTTPSRTSSLPLTSRILIALIPFSLYCFLFTRIPPYIAAVPLRTLIPQPTPTDDGYDPEPSPSSIDEAIAKWTESGPEGWEGEGWLAPSLGRLVALGVVVLATLSGFGAARTAWGFFEHASAGTRPLTDNDLLQAERSLYRVRQELVTKRDELSRTGGGQPGSPSRGWMGKVFANKDDQQAAALRAELEGLEAMERQVARSMSAMKLRRRRQDFGQTLRGKIYNIIGYIFAFYCAARLLMCLPSIFFSPLSTSNIPSDETSLPSSETDNPKEKGNTNGDWISFVLALGLAHLPTGAVDIDVAVWSRAISLLLTGLLVLSSLTQVLRSLGKVLRLTSKTVGAGFLLLSLGQLFATYTISLLVQLRTSIPPAPEMDTDPFASLYGNGTDPNASNPFSSSSGSGSLLSDNAHRTDDSLLATLPDFRVFGRLFDVVFLLAALGTGLYRYIAMKINGADEGGEVYRR</sequence>
<evidence type="ECO:0000256" key="4">
    <source>
        <dbReference type="ARBA" id="ARBA00023136"/>
    </source>
</evidence>
<feature type="transmembrane region" description="Helical" evidence="6">
    <location>
        <begin position="214"/>
        <end position="237"/>
    </location>
</feature>
<keyword evidence="10" id="KW-1185">Reference proteome</keyword>
<feature type="compositionally biased region" description="Polar residues" evidence="5">
    <location>
        <begin position="534"/>
        <end position="547"/>
    </location>
</feature>
<evidence type="ECO:0000256" key="1">
    <source>
        <dbReference type="ARBA" id="ARBA00004141"/>
    </source>
</evidence>
<evidence type="ECO:0000259" key="7">
    <source>
        <dbReference type="Pfam" id="PF12430"/>
    </source>
</evidence>
<organism evidence="9 10">
    <name type="scientific">Naematelia encephala</name>
    <dbReference type="NCBI Taxonomy" id="71784"/>
    <lineage>
        <taxon>Eukaryota</taxon>
        <taxon>Fungi</taxon>
        <taxon>Dikarya</taxon>
        <taxon>Basidiomycota</taxon>
        <taxon>Agaricomycotina</taxon>
        <taxon>Tremellomycetes</taxon>
        <taxon>Tremellales</taxon>
        <taxon>Naemateliaceae</taxon>
        <taxon>Naematelia</taxon>
    </lineage>
</organism>
<dbReference type="OrthoDB" id="264392at2759"/>
<accession>A0A1Y2BDG7</accession>
<feature type="transmembrane region" description="Helical" evidence="6">
    <location>
        <begin position="16"/>
        <end position="33"/>
    </location>
</feature>
<feature type="compositionally biased region" description="Gly residues" evidence="5">
    <location>
        <begin position="149"/>
        <end position="160"/>
    </location>
</feature>
<feature type="transmembrane region" description="Helical" evidence="6">
    <location>
        <begin position="622"/>
        <end position="643"/>
    </location>
</feature>
<name>A0A1Y2BDG7_9TREE</name>
<keyword evidence="2 6" id="KW-0812">Transmembrane</keyword>
<dbReference type="InterPro" id="IPR022535">
    <property type="entry name" value="Golgi_pH-regulator_cons_dom"/>
</dbReference>
<comment type="subcellular location">
    <subcellularLocation>
        <location evidence="1">Membrane</location>
        <topology evidence="1">Multi-pass membrane protein</topology>
    </subcellularLocation>
</comment>
<dbReference type="GO" id="GO:0016020">
    <property type="term" value="C:membrane"/>
    <property type="evidence" value="ECO:0007669"/>
    <property type="project" value="UniProtKB-SubCell"/>
</dbReference>
<feature type="transmembrane region" description="Helical" evidence="6">
    <location>
        <begin position="704"/>
        <end position="723"/>
    </location>
</feature>
<protein>
    <submittedName>
        <fullName evidence="9">Abscisic acid G-protein coupled receptor-domain-containing protein</fullName>
    </submittedName>
</protein>
<keyword evidence="4 6" id="KW-0472">Membrane</keyword>
<feature type="region of interest" description="Disordered" evidence="5">
    <location>
        <begin position="50"/>
        <end position="86"/>
    </location>
</feature>
<keyword evidence="3 6" id="KW-1133">Transmembrane helix</keyword>
<evidence type="ECO:0000256" key="2">
    <source>
        <dbReference type="ARBA" id="ARBA00022692"/>
    </source>
</evidence>
<dbReference type="AlphaFoldDB" id="A0A1Y2BDG7"/>
<feature type="transmembrane region" description="Helical" evidence="6">
    <location>
        <begin position="292"/>
        <end position="313"/>
    </location>
</feature>
<feature type="transmembrane region" description="Helical" evidence="6">
    <location>
        <begin position="505"/>
        <end position="527"/>
    </location>
</feature>
<gene>
    <name evidence="9" type="ORF">BCR39DRAFT_522216</name>
</gene>
<evidence type="ECO:0000313" key="9">
    <source>
        <dbReference type="EMBL" id="ORY32871.1"/>
    </source>
</evidence>
<proteinExistence type="predicted"/>
<dbReference type="EMBL" id="MCFC01000008">
    <property type="protein sequence ID" value="ORY32871.1"/>
    <property type="molecule type" value="Genomic_DNA"/>
</dbReference>
<evidence type="ECO:0000313" key="10">
    <source>
        <dbReference type="Proteomes" id="UP000193986"/>
    </source>
</evidence>
<dbReference type="InterPro" id="IPR025969">
    <property type="entry name" value="ABA_GPCR_dom"/>
</dbReference>
<feature type="domain" description="Golgi pH regulator conserved" evidence="8">
    <location>
        <begin position="369"/>
        <end position="433"/>
    </location>
</feature>
<feature type="region of interest" description="Disordered" evidence="5">
    <location>
        <begin position="534"/>
        <end position="553"/>
    </location>
</feature>
<dbReference type="InterPro" id="IPR015672">
    <property type="entry name" value="GPHR/GTG"/>
</dbReference>
<feature type="transmembrane region" description="Helical" evidence="6">
    <location>
        <begin position="370"/>
        <end position="390"/>
    </location>
</feature>
<reference evidence="9 10" key="1">
    <citation type="submission" date="2016-07" db="EMBL/GenBank/DDBJ databases">
        <title>Pervasive Adenine N6-methylation of Active Genes in Fungi.</title>
        <authorList>
            <consortium name="DOE Joint Genome Institute"/>
            <person name="Mondo S.J."/>
            <person name="Dannebaum R.O."/>
            <person name="Kuo R.C."/>
            <person name="Labutti K."/>
            <person name="Haridas S."/>
            <person name="Kuo A."/>
            <person name="Salamov A."/>
            <person name="Ahrendt S.R."/>
            <person name="Lipzen A."/>
            <person name="Sullivan W."/>
            <person name="Andreopoulos W.B."/>
            <person name="Clum A."/>
            <person name="Lindquist E."/>
            <person name="Daum C."/>
            <person name="Ramamoorthy G.K."/>
            <person name="Gryganskyi A."/>
            <person name="Culley D."/>
            <person name="Magnuson J.K."/>
            <person name="James T.Y."/>
            <person name="O'Malley M.A."/>
            <person name="Stajich J.E."/>
            <person name="Spatafora J.W."/>
            <person name="Visel A."/>
            <person name="Grigoriev I.V."/>
        </authorList>
    </citation>
    <scope>NUCLEOTIDE SEQUENCE [LARGE SCALE GENOMIC DNA]</scope>
    <source>
        <strain evidence="9 10">68-887.2</strain>
    </source>
</reference>
<feature type="transmembrane region" description="Helical" evidence="6">
    <location>
        <begin position="249"/>
        <end position="272"/>
    </location>
</feature>
<feature type="transmembrane region" description="Helical" evidence="6">
    <location>
        <begin position="581"/>
        <end position="601"/>
    </location>
</feature>
<dbReference type="Proteomes" id="UP000193986">
    <property type="component" value="Unassembled WGS sequence"/>
</dbReference>
<comment type="caution">
    <text evidence="9">The sequence shown here is derived from an EMBL/GenBank/DDBJ whole genome shotgun (WGS) entry which is preliminary data.</text>
</comment>
<dbReference type="PANTHER" id="PTHR15948:SF0">
    <property type="entry name" value="GOLGI PH REGULATOR A-RELATED"/>
    <property type="match status" value="1"/>
</dbReference>
<feature type="compositionally biased region" description="Pro residues" evidence="5">
    <location>
        <begin position="110"/>
        <end position="124"/>
    </location>
</feature>
<dbReference type="Pfam" id="PF12537">
    <property type="entry name" value="GPHR_N"/>
    <property type="match status" value="1"/>
</dbReference>
<evidence type="ECO:0000256" key="3">
    <source>
        <dbReference type="ARBA" id="ARBA00022989"/>
    </source>
</evidence>
<dbReference type="Pfam" id="PF12430">
    <property type="entry name" value="ABA_GPCR"/>
    <property type="match status" value="1"/>
</dbReference>
<dbReference type="InParanoid" id="A0A1Y2BDG7"/>
<feature type="domain" description="Abscisic acid G-protein coupled receptor-like" evidence="7">
    <location>
        <begin position="495"/>
        <end position="727"/>
    </location>
</feature>